<accession>A0AAD3SYQ1</accession>
<protein>
    <submittedName>
        <fullName evidence="1">Uncharacterized protein</fullName>
    </submittedName>
</protein>
<organism evidence="1 2">
    <name type="scientific">Nepenthes gracilis</name>
    <name type="common">Slender pitcher plant</name>
    <dbReference type="NCBI Taxonomy" id="150966"/>
    <lineage>
        <taxon>Eukaryota</taxon>
        <taxon>Viridiplantae</taxon>
        <taxon>Streptophyta</taxon>
        <taxon>Embryophyta</taxon>
        <taxon>Tracheophyta</taxon>
        <taxon>Spermatophyta</taxon>
        <taxon>Magnoliopsida</taxon>
        <taxon>eudicotyledons</taxon>
        <taxon>Gunneridae</taxon>
        <taxon>Pentapetalae</taxon>
        <taxon>Caryophyllales</taxon>
        <taxon>Nepenthaceae</taxon>
        <taxon>Nepenthes</taxon>
    </lineage>
</organism>
<evidence type="ECO:0000313" key="1">
    <source>
        <dbReference type="EMBL" id="GMH19391.1"/>
    </source>
</evidence>
<sequence length="105" mass="11879">MDDQYEDQDDLLSSFPAVPIFPNSDDALHSHTNPFALSLDSHAGETYAQKIFDRFDDRKLPKANSYPNNSENQPLPEFIGMAAERECFGCRLGLPCIRICRQVSK</sequence>
<dbReference type="EMBL" id="BSYO01000020">
    <property type="protein sequence ID" value="GMH19391.1"/>
    <property type="molecule type" value="Genomic_DNA"/>
</dbReference>
<evidence type="ECO:0000313" key="2">
    <source>
        <dbReference type="Proteomes" id="UP001279734"/>
    </source>
</evidence>
<gene>
    <name evidence="1" type="ORF">Nepgr_021232</name>
</gene>
<keyword evidence="2" id="KW-1185">Reference proteome</keyword>
<comment type="caution">
    <text evidence="1">The sequence shown here is derived from an EMBL/GenBank/DDBJ whole genome shotgun (WGS) entry which is preliminary data.</text>
</comment>
<reference evidence="1" key="1">
    <citation type="submission" date="2023-05" db="EMBL/GenBank/DDBJ databases">
        <title>Nepenthes gracilis genome sequencing.</title>
        <authorList>
            <person name="Fukushima K."/>
        </authorList>
    </citation>
    <scope>NUCLEOTIDE SEQUENCE</scope>
    <source>
        <strain evidence="1">SING2019-196</strain>
    </source>
</reference>
<dbReference type="AlphaFoldDB" id="A0AAD3SYQ1"/>
<name>A0AAD3SYQ1_NEPGR</name>
<proteinExistence type="predicted"/>
<dbReference type="Proteomes" id="UP001279734">
    <property type="component" value="Unassembled WGS sequence"/>
</dbReference>